<protein>
    <submittedName>
        <fullName evidence="1">Uncharacterized protein</fullName>
    </submittedName>
</protein>
<dbReference type="EMBL" id="CAADFK010000252">
    <property type="protein sequence ID" value="VFK21375.1"/>
    <property type="molecule type" value="Genomic_DNA"/>
</dbReference>
<name>A0A450WWC2_9GAMM</name>
<dbReference type="AlphaFoldDB" id="A0A450WWC2"/>
<sequence length="98" mass="11347">MIKEFRLLSFGRSEKSCAFSEHLQSRKSLADWISRGRRVDRYAGTFFICWGDETLNMIVSPLSGEFSTKRSKNSRKCLLKKICGSISNVNHHNLLKYE</sequence>
<organism evidence="1">
    <name type="scientific">Candidatus Kentrum sp. LPFa</name>
    <dbReference type="NCBI Taxonomy" id="2126335"/>
    <lineage>
        <taxon>Bacteria</taxon>
        <taxon>Pseudomonadati</taxon>
        <taxon>Pseudomonadota</taxon>
        <taxon>Gammaproteobacteria</taxon>
        <taxon>Candidatus Kentrum</taxon>
    </lineage>
</organism>
<proteinExistence type="predicted"/>
<gene>
    <name evidence="1" type="ORF">BECKLPF1236B_GA0070989_12525</name>
</gene>
<accession>A0A450WWC2</accession>
<reference evidence="1" key="1">
    <citation type="submission" date="2019-02" db="EMBL/GenBank/DDBJ databases">
        <authorList>
            <person name="Gruber-Vodicka R. H."/>
            <person name="Seah K. B. B."/>
        </authorList>
    </citation>
    <scope>NUCLEOTIDE SEQUENCE</scope>
    <source>
        <strain evidence="1">BECK_S313</strain>
    </source>
</reference>
<evidence type="ECO:0000313" key="1">
    <source>
        <dbReference type="EMBL" id="VFK21375.1"/>
    </source>
</evidence>